<organism evidence="3 4">
    <name type="scientific">Amphibalanus amphitrite</name>
    <name type="common">Striped barnacle</name>
    <name type="synonym">Balanus amphitrite</name>
    <dbReference type="NCBI Taxonomy" id="1232801"/>
    <lineage>
        <taxon>Eukaryota</taxon>
        <taxon>Metazoa</taxon>
        <taxon>Ecdysozoa</taxon>
        <taxon>Arthropoda</taxon>
        <taxon>Crustacea</taxon>
        <taxon>Multicrustacea</taxon>
        <taxon>Cirripedia</taxon>
        <taxon>Thoracica</taxon>
        <taxon>Thoracicalcarea</taxon>
        <taxon>Balanomorpha</taxon>
        <taxon>Balanoidea</taxon>
        <taxon>Balanidae</taxon>
        <taxon>Amphibalaninae</taxon>
        <taxon>Amphibalanus</taxon>
    </lineage>
</organism>
<dbReference type="PANTHER" id="PTHR24198">
    <property type="entry name" value="ANKYRIN REPEAT AND PROTEIN KINASE DOMAIN-CONTAINING PROTEIN"/>
    <property type="match status" value="1"/>
</dbReference>
<evidence type="ECO:0000313" key="3">
    <source>
        <dbReference type="EMBL" id="KAF0307354.1"/>
    </source>
</evidence>
<reference evidence="3 4" key="1">
    <citation type="submission" date="2019-07" db="EMBL/GenBank/DDBJ databases">
        <title>Draft genome assembly of a fouling barnacle, Amphibalanus amphitrite (Darwin, 1854): The first reference genome for Thecostraca.</title>
        <authorList>
            <person name="Kim W."/>
        </authorList>
    </citation>
    <scope>NUCLEOTIDE SEQUENCE [LARGE SCALE GENOMIC DNA]</scope>
    <source>
        <strain evidence="3">SNU_AA5</strain>
        <tissue evidence="3">Soma without cirri and trophi</tissue>
    </source>
</reference>
<comment type="caution">
    <text evidence="3">The sequence shown here is derived from an EMBL/GenBank/DDBJ whole genome shotgun (WGS) entry which is preliminary data.</text>
</comment>
<dbReference type="SMART" id="SM00248">
    <property type="entry name" value="ANK"/>
    <property type="match status" value="3"/>
</dbReference>
<proteinExistence type="predicted"/>
<dbReference type="EMBL" id="VIIS01000581">
    <property type="protein sequence ID" value="KAF0307354.1"/>
    <property type="molecule type" value="Genomic_DNA"/>
</dbReference>
<dbReference type="AlphaFoldDB" id="A0A6A4WU52"/>
<accession>A0A6A4WU52</accession>
<gene>
    <name evidence="3" type="primary">TrpA1_4</name>
    <name evidence="3" type="ORF">FJT64_002285</name>
</gene>
<keyword evidence="4" id="KW-1185">Reference proteome</keyword>
<dbReference type="InterPro" id="IPR036770">
    <property type="entry name" value="Ankyrin_rpt-contain_sf"/>
</dbReference>
<dbReference type="Proteomes" id="UP000440578">
    <property type="component" value="Unassembled WGS sequence"/>
</dbReference>
<dbReference type="Pfam" id="PF12796">
    <property type="entry name" value="Ank_2"/>
    <property type="match status" value="1"/>
</dbReference>
<dbReference type="Gene3D" id="1.25.40.20">
    <property type="entry name" value="Ankyrin repeat-containing domain"/>
    <property type="match status" value="1"/>
</dbReference>
<protein>
    <submittedName>
        <fullName evidence="3">Transient receptor potential cation channel subfamily A member 1</fullName>
    </submittedName>
</protein>
<evidence type="ECO:0000313" key="4">
    <source>
        <dbReference type="Proteomes" id="UP000440578"/>
    </source>
</evidence>
<evidence type="ECO:0000256" key="2">
    <source>
        <dbReference type="ARBA" id="ARBA00023043"/>
    </source>
</evidence>
<dbReference type="SUPFAM" id="SSF48403">
    <property type="entry name" value="Ankyrin repeat"/>
    <property type="match status" value="1"/>
</dbReference>
<keyword evidence="3" id="KW-0675">Receptor</keyword>
<dbReference type="OrthoDB" id="1661883at2759"/>
<dbReference type="InterPro" id="IPR002110">
    <property type="entry name" value="Ankyrin_rpt"/>
</dbReference>
<evidence type="ECO:0000256" key="1">
    <source>
        <dbReference type="ARBA" id="ARBA00022737"/>
    </source>
</evidence>
<dbReference type="PANTHER" id="PTHR24198:SF165">
    <property type="entry name" value="ANKYRIN REPEAT-CONTAINING PROTEIN-RELATED"/>
    <property type="match status" value="1"/>
</dbReference>
<sequence>MCGRGAATDCLDASLRSPFHLAVWLDRPQSLRLLAQHRRLVRAEQLTEHGRDALHVAAVRNHAQCAEILLEEFQMLPDRFCKNGFSPVHEAARRASFDTMLVLTRWAARTGRSLMQNPDSEGNLPLHLAVHSGDVKVSIRNSYHSDSEKYRLFFNCFLAVKFLMFVEFKCALTAMPLFAMLCFLRIDSIPVFATQGVKMSIDDDCYAPYL</sequence>
<keyword evidence="1" id="KW-0677">Repeat</keyword>
<keyword evidence="2" id="KW-0040">ANK repeat</keyword>
<name>A0A6A4WU52_AMPAM</name>